<protein>
    <submittedName>
        <fullName evidence="3">Uncharacterized SAM-binding protein YcdF (DUF218 family)</fullName>
    </submittedName>
</protein>
<keyword evidence="4" id="KW-1185">Reference proteome</keyword>
<dbReference type="AlphaFoldDB" id="A0A7W5F888"/>
<dbReference type="PANTHER" id="PTHR30336:SF4">
    <property type="entry name" value="ENVELOPE BIOGENESIS FACTOR ELYC"/>
    <property type="match status" value="1"/>
</dbReference>
<keyword evidence="1" id="KW-1133">Transmembrane helix</keyword>
<dbReference type="CDD" id="cd06259">
    <property type="entry name" value="YdcF-like"/>
    <property type="match status" value="1"/>
</dbReference>
<proteinExistence type="predicted"/>
<organism evidence="3 4">
    <name type="scientific">Nocardioides albus</name>
    <dbReference type="NCBI Taxonomy" id="1841"/>
    <lineage>
        <taxon>Bacteria</taxon>
        <taxon>Bacillati</taxon>
        <taxon>Actinomycetota</taxon>
        <taxon>Actinomycetes</taxon>
        <taxon>Propionibacteriales</taxon>
        <taxon>Nocardioidaceae</taxon>
        <taxon>Nocardioides</taxon>
    </lineage>
</organism>
<feature type="transmembrane region" description="Helical" evidence="1">
    <location>
        <begin position="12"/>
        <end position="29"/>
    </location>
</feature>
<dbReference type="InterPro" id="IPR014729">
    <property type="entry name" value="Rossmann-like_a/b/a_fold"/>
</dbReference>
<dbReference type="Pfam" id="PF02698">
    <property type="entry name" value="DUF218"/>
    <property type="match status" value="1"/>
</dbReference>
<dbReference type="Gene3D" id="3.40.50.620">
    <property type="entry name" value="HUPs"/>
    <property type="match status" value="1"/>
</dbReference>
<evidence type="ECO:0000256" key="1">
    <source>
        <dbReference type="SAM" id="Phobius"/>
    </source>
</evidence>
<dbReference type="RefSeq" id="WP_183544224.1">
    <property type="nucleotide sequence ID" value="NZ_BMQT01000003.1"/>
</dbReference>
<dbReference type="Proteomes" id="UP000577707">
    <property type="component" value="Unassembled WGS sequence"/>
</dbReference>
<reference evidence="3 4" key="1">
    <citation type="submission" date="2020-08" db="EMBL/GenBank/DDBJ databases">
        <title>Genomic Encyclopedia of Type Strains, Phase III (KMG-III): the genomes of soil and plant-associated and newly described type strains.</title>
        <authorList>
            <person name="Whitman W."/>
        </authorList>
    </citation>
    <scope>NUCLEOTIDE SEQUENCE [LARGE SCALE GENOMIC DNA]</scope>
    <source>
        <strain evidence="3 4">CECT 3302</strain>
    </source>
</reference>
<feature type="transmembrane region" description="Helical" evidence="1">
    <location>
        <begin position="41"/>
        <end position="59"/>
    </location>
</feature>
<dbReference type="EMBL" id="JACHXG010000003">
    <property type="protein sequence ID" value="MBB3088796.1"/>
    <property type="molecule type" value="Genomic_DNA"/>
</dbReference>
<dbReference type="GO" id="GO:0000270">
    <property type="term" value="P:peptidoglycan metabolic process"/>
    <property type="evidence" value="ECO:0007669"/>
    <property type="project" value="TreeGrafter"/>
</dbReference>
<sequence>MELYGTAADSAPALAACTGVLVLGGLLLWSLKRDPRALRNGFLVVVLVHHLLGLVFSLASTSTALETVTGIVTLVAGAVVVLGLLALPLLLIADGILMMRRERRSLANALALLAGLAMLILPIILVTLLRHENPVTGSLAVALAAAQACASFCFLAFAAHTVLYAQIARRARANAVSVLGSGLVRGEVSPLLAARLEQAVNAAAQRQGPDGWPVLVPSGGQGRDEPRPEGEAMRDWLRRHGVAADDILVEDRARTTRENLLCSVELLKQHGHPEPYLIVTNNYHAPRAAMLARRLGIDAQAIGAPTARYYWPSAYLREFTAVMVDHRILAGLAGAAVVVMTIGTWLSLISR</sequence>
<keyword evidence="1" id="KW-0812">Transmembrane</keyword>
<evidence type="ECO:0000259" key="2">
    <source>
        <dbReference type="Pfam" id="PF02698"/>
    </source>
</evidence>
<feature type="transmembrane region" description="Helical" evidence="1">
    <location>
        <begin position="71"/>
        <end position="93"/>
    </location>
</feature>
<feature type="transmembrane region" description="Helical" evidence="1">
    <location>
        <begin position="105"/>
        <end position="129"/>
    </location>
</feature>
<dbReference type="PANTHER" id="PTHR30336">
    <property type="entry name" value="INNER MEMBRANE PROTEIN, PROBABLE PERMEASE"/>
    <property type="match status" value="1"/>
</dbReference>
<dbReference type="GO" id="GO:0005886">
    <property type="term" value="C:plasma membrane"/>
    <property type="evidence" value="ECO:0007669"/>
    <property type="project" value="TreeGrafter"/>
</dbReference>
<dbReference type="InterPro" id="IPR003848">
    <property type="entry name" value="DUF218"/>
</dbReference>
<gene>
    <name evidence="3" type="ORF">FHS12_001737</name>
</gene>
<evidence type="ECO:0000313" key="3">
    <source>
        <dbReference type="EMBL" id="MBB3088796.1"/>
    </source>
</evidence>
<keyword evidence="1" id="KW-0472">Membrane</keyword>
<feature type="transmembrane region" description="Helical" evidence="1">
    <location>
        <begin position="141"/>
        <end position="165"/>
    </location>
</feature>
<dbReference type="GO" id="GO:0043164">
    <property type="term" value="P:Gram-negative-bacterium-type cell wall biogenesis"/>
    <property type="evidence" value="ECO:0007669"/>
    <property type="project" value="TreeGrafter"/>
</dbReference>
<accession>A0A7W5F888</accession>
<feature type="transmembrane region" description="Helical" evidence="1">
    <location>
        <begin position="328"/>
        <end position="348"/>
    </location>
</feature>
<feature type="domain" description="DUF218" evidence="2">
    <location>
        <begin position="175"/>
        <end position="318"/>
    </location>
</feature>
<evidence type="ECO:0000313" key="4">
    <source>
        <dbReference type="Proteomes" id="UP000577707"/>
    </source>
</evidence>
<name>A0A7W5F888_9ACTN</name>
<dbReference type="InterPro" id="IPR051599">
    <property type="entry name" value="Cell_Envelope_Assoc"/>
</dbReference>
<comment type="caution">
    <text evidence="3">The sequence shown here is derived from an EMBL/GenBank/DDBJ whole genome shotgun (WGS) entry which is preliminary data.</text>
</comment>